<dbReference type="CDD" id="cd06225">
    <property type="entry name" value="HAMP"/>
    <property type="match status" value="1"/>
</dbReference>
<keyword evidence="6 11" id="KW-0418">Kinase</keyword>
<dbReference type="Gene3D" id="6.10.340.10">
    <property type="match status" value="1"/>
</dbReference>
<dbReference type="PROSITE" id="PS50885">
    <property type="entry name" value="HAMP"/>
    <property type="match status" value="1"/>
</dbReference>
<accession>A0A1E3L0A1</accession>
<keyword evidence="12" id="KW-1185">Reference proteome</keyword>
<feature type="transmembrane region" description="Helical" evidence="9">
    <location>
        <begin position="21"/>
        <end position="42"/>
    </location>
</feature>
<dbReference type="EC" id="2.7.13.3" evidence="11"/>
<dbReference type="GO" id="GO:0000155">
    <property type="term" value="F:phosphorelay sensor kinase activity"/>
    <property type="evidence" value="ECO:0007669"/>
    <property type="project" value="InterPro"/>
</dbReference>
<keyword evidence="7 9" id="KW-1133">Transmembrane helix</keyword>
<dbReference type="PATRIC" id="fig|1886670.3.peg.3411"/>
<keyword evidence="5 9" id="KW-0812">Transmembrane</keyword>
<dbReference type="Pfam" id="PF02743">
    <property type="entry name" value="dCache_1"/>
    <property type="match status" value="1"/>
</dbReference>
<evidence type="ECO:0000313" key="12">
    <source>
        <dbReference type="Proteomes" id="UP000094578"/>
    </source>
</evidence>
<feature type="transmembrane region" description="Helical" evidence="9">
    <location>
        <begin position="300"/>
        <end position="319"/>
    </location>
</feature>
<evidence type="ECO:0000256" key="5">
    <source>
        <dbReference type="ARBA" id="ARBA00022692"/>
    </source>
</evidence>
<dbReference type="InterPro" id="IPR036890">
    <property type="entry name" value="HATPase_C_sf"/>
</dbReference>
<dbReference type="Pfam" id="PF00672">
    <property type="entry name" value="HAMP"/>
    <property type="match status" value="1"/>
</dbReference>
<dbReference type="GO" id="GO:0005886">
    <property type="term" value="C:plasma membrane"/>
    <property type="evidence" value="ECO:0007669"/>
    <property type="project" value="UniProtKB-SubCell"/>
</dbReference>
<sequence>MLEVWLHRLIQAARDLNIRNKLFIAFIVLNLIPLAVISVWTYQKSSSLIQEQTNIYTMDMLSEVSKNIELHMHDIERLYYAIFTNQEIRESLKAVNRQQWSPLQHVSADKRIRNILYGLISDREDVEGVSLYALDGTSFQTSTYPRKLDLRDQNWQVLQRNRGDLTWFNPSGQQSVVAAVSTIYDVDSLQKIGYFLLTYHEEALYKVYSQIKLNEQGELFIIDSHGQIISSGNKASIHHTPTEAYLQKIITSGDTGDFADHIDDKQQIVSYQRIQNTDWKIVSIIPTARYSEQSIVLQQWMLILFIIVALITLILGYSLSVSISRPIRQLSSIMKNTERDNWSISFNYPSRDEIGILSLNFNRMIARIHYLINQVYEEERLRQQSQLKFLMFQINPHFLFNTLETMNWMARIEGVPEVGKLSKALGDLMREGIKGKEFITLSEELESVKKYIYIQKVRYVDKFDMQYDIDPAVLSLIVPRFILQPIIENAIVHGLEMQMENGMICIHAHQSEDTLILSIHDDGLGMNTAHLETLRHYLDHPSDSSLSGIGLLNVHQRIQLHYGEDYGLQIESLEDQGTTVILHIPNIHLLEKRSEFSS</sequence>
<keyword evidence="3" id="KW-0597">Phosphoprotein</keyword>
<evidence type="ECO:0000256" key="9">
    <source>
        <dbReference type="SAM" id="Phobius"/>
    </source>
</evidence>
<dbReference type="InterPro" id="IPR010559">
    <property type="entry name" value="Sig_transdc_His_kin_internal"/>
</dbReference>
<keyword evidence="8 9" id="KW-0472">Membrane</keyword>
<name>A0A1E3L0A1_9BACL</name>
<dbReference type="InterPro" id="IPR003660">
    <property type="entry name" value="HAMP_dom"/>
</dbReference>
<dbReference type="SUPFAM" id="SSF158472">
    <property type="entry name" value="HAMP domain-like"/>
    <property type="match status" value="1"/>
</dbReference>
<feature type="domain" description="HAMP" evidence="10">
    <location>
        <begin position="321"/>
        <end position="373"/>
    </location>
</feature>
<evidence type="ECO:0000259" key="10">
    <source>
        <dbReference type="PROSITE" id="PS50885"/>
    </source>
</evidence>
<dbReference type="STRING" id="1886670.PTI45_03354"/>
<dbReference type="Gene3D" id="3.30.565.10">
    <property type="entry name" value="Histidine kinase-like ATPase, C-terminal domain"/>
    <property type="match status" value="1"/>
</dbReference>
<evidence type="ECO:0000256" key="8">
    <source>
        <dbReference type="ARBA" id="ARBA00023136"/>
    </source>
</evidence>
<dbReference type="Gene3D" id="3.30.450.20">
    <property type="entry name" value="PAS domain"/>
    <property type="match status" value="1"/>
</dbReference>
<comment type="caution">
    <text evidence="11">The sequence shown here is derived from an EMBL/GenBank/DDBJ whole genome shotgun (WGS) entry which is preliminary data.</text>
</comment>
<evidence type="ECO:0000256" key="4">
    <source>
        <dbReference type="ARBA" id="ARBA00022679"/>
    </source>
</evidence>
<keyword evidence="4 11" id="KW-0808">Transferase</keyword>
<dbReference type="SMART" id="SM00387">
    <property type="entry name" value="HATPase_c"/>
    <property type="match status" value="1"/>
</dbReference>
<proteinExistence type="predicted"/>
<evidence type="ECO:0000313" key="11">
    <source>
        <dbReference type="EMBL" id="ODP27229.1"/>
    </source>
</evidence>
<evidence type="ECO:0000256" key="6">
    <source>
        <dbReference type="ARBA" id="ARBA00022777"/>
    </source>
</evidence>
<dbReference type="Proteomes" id="UP000094578">
    <property type="component" value="Unassembled WGS sequence"/>
</dbReference>
<gene>
    <name evidence="11" type="ORF">PTI45_03354</name>
</gene>
<evidence type="ECO:0000256" key="1">
    <source>
        <dbReference type="ARBA" id="ARBA00004651"/>
    </source>
</evidence>
<evidence type="ECO:0000256" key="2">
    <source>
        <dbReference type="ARBA" id="ARBA00022475"/>
    </source>
</evidence>
<dbReference type="InterPro" id="IPR033479">
    <property type="entry name" value="dCache_1"/>
</dbReference>
<dbReference type="SMART" id="SM00304">
    <property type="entry name" value="HAMP"/>
    <property type="match status" value="1"/>
</dbReference>
<evidence type="ECO:0000256" key="7">
    <source>
        <dbReference type="ARBA" id="ARBA00022989"/>
    </source>
</evidence>
<dbReference type="Pfam" id="PF06580">
    <property type="entry name" value="His_kinase"/>
    <property type="match status" value="1"/>
</dbReference>
<dbReference type="CDD" id="cd12912">
    <property type="entry name" value="PDC2_MCP_like"/>
    <property type="match status" value="1"/>
</dbReference>
<evidence type="ECO:0000256" key="3">
    <source>
        <dbReference type="ARBA" id="ARBA00022553"/>
    </source>
</evidence>
<dbReference type="SUPFAM" id="SSF55874">
    <property type="entry name" value="ATPase domain of HSP90 chaperone/DNA topoisomerase II/histidine kinase"/>
    <property type="match status" value="1"/>
</dbReference>
<dbReference type="InterPro" id="IPR050640">
    <property type="entry name" value="Bact_2-comp_sensor_kinase"/>
</dbReference>
<dbReference type="RefSeq" id="WP_069328744.1">
    <property type="nucleotide sequence ID" value="NZ_MDER01000064.1"/>
</dbReference>
<dbReference type="Pfam" id="PF02518">
    <property type="entry name" value="HATPase_c"/>
    <property type="match status" value="1"/>
</dbReference>
<dbReference type="EMBL" id="MDER01000064">
    <property type="protein sequence ID" value="ODP27229.1"/>
    <property type="molecule type" value="Genomic_DNA"/>
</dbReference>
<dbReference type="AlphaFoldDB" id="A0A1E3L0A1"/>
<keyword evidence="2" id="KW-1003">Cell membrane</keyword>
<protein>
    <submittedName>
        <fullName evidence="11">Histidine kinase</fullName>
        <ecNumber evidence="11">2.7.13.3</ecNumber>
    </submittedName>
</protein>
<dbReference type="PANTHER" id="PTHR34220">
    <property type="entry name" value="SENSOR HISTIDINE KINASE YPDA"/>
    <property type="match status" value="1"/>
</dbReference>
<dbReference type="InterPro" id="IPR003594">
    <property type="entry name" value="HATPase_dom"/>
</dbReference>
<organism evidence="11 12">
    <name type="scientific">Paenibacillus nuruki</name>
    <dbReference type="NCBI Taxonomy" id="1886670"/>
    <lineage>
        <taxon>Bacteria</taxon>
        <taxon>Bacillati</taxon>
        <taxon>Bacillota</taxon>
        <taxon>Bacilli</taxon>
        <taxon>Bacillales</taxon>
        <taxon>Paenibacillaceae</taxon>
        <taxon>Paenibacillus</taxon>
    </lineage>
</organism>
<comment type="subcellular location">
    <subcellularLocation>
        <location evidence="1">Cell membrane</location>
        <topology evidence="1">Multi-pass membrane protein</topology>
    </subcellularLocation>
</comment>
<dbReference type="PANTHER" id="PTHR34220:SF7">
    <property type="entry name" value="SENSOR HISTIDINE KINASE YPDA"/>
    <property type="match status" value="1"/>
</dbReference>
<reference evidence="11 12" key="1">
    <citation type="submission" date="2016-08" db="EMBL/GenBank/DDBJ databases">
        <title>Genome sequencing of Paenibacillus sp. TI45-13ar, isolated from Korean traditional nuruk.</title>
        <authorList>
            <person name="Kim S.-J."/>
        </authorList>
    </citation>
    <scope>NUCLEOTIDE SEQUENCE [LARGE SCALE GENOMIC DNA]</scope>
    <source>
        <strain evidence="11 12">TI45-13ar</strain>
    </source>
</reference>